<dbReference type="RefSeq" id="WP_079438297.1">
    <property type="nucleotide sequence ID" value="NZ_MZGT01000007.1"/>
</dbReference>
<organism evidence="2 3">
    <name type="scientific">Clostridium chromiireducens</name>
    <dbReference type="NCBI Taxonomy" id="225345"/>
    <lineage>
        <taxon>Bacteria</taxon>
        <taxon>Bacillati</taxon>
        <taxon>Bacillota</taxon>
        <taxon>Clostridia</taxon>
        <taxon>Eubacteriales</taxon>
        <taxon>Clostridiaceae</taxon>
        <taxon>Clostridium</taxon>
    </lineage>
</organism>
<dbReference type="InterPro" id="IPR038733">
    <property type="entry name" value="Predicted_DNA_bind_prot_RHH"/>
</dbReference>
<feature type="domain" description="Predicted DNA-binding protein ribbon-helix-helix" evidence="1">
    <location>
        <begin position="7"/>
        <end position="49"/>
    </location>
</feature>
<dbReference type="AlphaFoldDB" id="A0A1V4J037"/>
<evidence type="ECO:0000313" key="3">
    <source>
        <dbReference type="Proteomes" id="UP000191056"/>
    </source>
</evidence>
<evidence type="ECO:0000259" key="1">
    <source>
        <dbReference type="Pfam" id="PF12651"/>
    </source>
</evidence>
<evidence type="ECO:0000313" key="2">
    <source>
        <dbReference type="EMBL" id="OPJ65509.1"/>
    </source>
</evidence>
<protein>
    <submittedName>
        <fullName evidence="2">Ribbon-helix-helix domain protein</fullName>
    </submittedName>
</protein>
<comment type="caution">
    <text evidence="2">The sequence shown here is derived from an EMBL/GenBank/DDBJ whole genome shotgun (WGS) entry which is preliminary data.</text>
</comment>
<dbReference type="STRING" id="225345.CLCHR_07010"/>
<sequence length="51" mass="5811">MRNDLKNRTPVGSAVDTKILNELKEYSRETGIPLSKLLDKAITMYLESTKK</sequence>
<keyword evidence="3" id="KW-1185">Reference proteome</keyword>
<proteinExistence type="predicted"/>
<name>A0A1V4J037_9CLOT</name>
<dbReference type="Pfam" id="PF12651">
    <property type="entry name" value="RHH_3"/>
    <property type="match status" value="1"/>
</dbReference>
<reference evidence="2 3" key="1">
    <citation type="submission" date="2017-03" db="EMBL/GenBank/DDBJ databases">
        <title>Genome sequence of Clostridium chromiireducens DSM 23318.</title>
        <authorList>
            <person name="Poehlein A."/>
            <person name="Daniel R."/>
        </authorList>
    </citation>
    <scope>NUCLEOTIDE SEQUENCE [LARGE SCALE GENOMIC DNA]</scope>
    <source>
        <strain evidence="2 3">DSM 23318</strain>
    </source>
</reference>
<dbReference type="EMBL" id="MZGT01000007">
    <property type="protein sequence ID" value="OPJ65509.1"/>
    <property type="molecule type" value="Genomic_DNA"/>
</dbReference>
<accession>A0A1V4J037</accession>
<gene>
    <name evidence="2" type="ORF">CLCHR_07010</name>
</gene>
<dbReference type="OrthoDB" id="1931783at2"/>
<dbReference type="Proteomes" id="UP000191056">
    <property type="component" value="Unassembled WGS sequence"/>
</dbReference>